<name>A0A8J3Y6X4_9ACTN</name>
<dbReference type="PROSITE" id="PS01124">
    <property type="entry name" value="HTH_ARAC_FAMILY_2"/>
    <property type="match status" value="1"/>
</dbReference>
<gene>
    <name evidence="6" type="ORF">Sya03_17770</name>
</gene>
<sequence>MSVPQSTPDVLGDVLRELRFSSAAYRWIELGRPFRIGFAQPGVCGVHIIAEGACELVTGGDVQPLAAGDTVLLPRGDAHELRAGTTRHLISGYELAARTTGSRLSGGGPGARTVVVCGVFRAGEPAHPALRGLPRVLTVPGADGRSPAWLTPYVEALRAEAFEGGPGSDVVMARLSDALLARVIRHHGEVTDRPGWLAGLRDPHVAAALAALHGDPARPWTLASLAATVGLSRTRLAARFTGRVGQPPMAYLLDLRMQRARTLLRDERLTVAAVAGRVGYTSDVAFAAAFRREVGAPPAAWRRAQP</sequence>
<keyword evidence="7" id="KW-1185">Reference proteome</keyword>
<evidence type="ECO:0000256" key="3">
    <source>
        <dbReference type="ARBA" id="ARBA00023125"/>
    </source>
</evidence>
<dbReference type="InterPro" id="IPR018060">
    <property type="entry name" value="HTH_AraC"/>
</dbReference>
<dbReference type="PANTHER" id="PTHR46796">
    <property type="entry name" value="HTH-TYPE TRANSCRIPTIONAL ACTIVATOR RHAS-RELATED"/>
    <property type="match status" value="1"/>
</dbReference>
<evidence type="ECO:0000256" key="1">
    <source>
        <dbReference type="ARBA" id="ARBA00022490"/>
    </source>
</evidence>
<dbReference type="InterPro" id="IPR037923">
    <property type="entry name" value="HTH-like"/>
</dbReference>
<dbReference type="Proteomes" id="UP000652013">
    <property type="component" value="Unassembled WGS sequence"/>
</dbReference>
<dbReference type="PANTHER" id="PTHR46796:SF13">
    <property type="entry name" value="HTH-TYPE TRANSCRIPTIONAL ACTIVATOR RHAS"/>
    <property type="match status" value="1"/>
</dbReference>
<dbReference type="InterPro" id="IPR009057">
    <property type="entry name" value="Homeodomain-like_sf"/>
</dbReference>
<dbReference type="InterPro" id="IPR014710">
    <property type="entry name" value="RmlC-like_jellyroll"/>
</dbReference>
<evidence type="ECO:0000259" key="5">
    <source>
        <dbReference type="PROSITE" id="PS01124"/>
    </source>
</evidence>
<organism evidence="6 7">
    <name type="scientific">Spirilliplanes yamanashiensis</name>
    <dbReference type="NCBI Taxonomy" id="42233"/>
    <lineage>
        <taxon>Bacteria</taxon>
        <taxon>Bacillati</taxon>
        <taxon>Actinomycetota</taxon>
        <taxon>Actinomycetes</taxon>
        <taxon>Micromonosporales</taxon>
        <taxon>Micromonosporaceae</taxon>
        <taxon>Spirilliplanes</taxon>
    </lineage>
</organism>
<evidence type="ECO:0000313" key="6">
    <source>
        <dbReference type="EMBL" id="GIJ02425.1"/>
    </source>
</evidence>
<keyword evidence="1" id="KW-0963">Cytoplasm</keyword>
<evidence type="ECO:0000313" key="7">
    <source>
        <dbReference type="Proteomes" id="UP000652013"/>
    </source>
</evidence>
<accession>A0A8J3Y6X4</accession>
<dbReference type="Gene3D" id="1.10.10.60">
    <property type="entry name" value="Homeodomain-like"/>
    <property type="match status" value="2"/>
</dbReference>
<dbReference type="GO" id="GO:0043565">
    <property type="term" value="F:sequence-specific DNA binding"/>
    <property type="evidence" value="ECO:0007669"/>
    <property type="project" value="InterPro"/>
</dbReference>
<dbReference type="SUPFAM" id="SSF46689">
    <property type="entry name" value="Homeodomain-like"/>
    <property type="match status" value="2"/>
</dbReference>
<dbReference type="InterPro" id="IPR032783">
    <property type="entry name" value="AraC_lig"/>
</dbReference>
<evidence type="ECO:0000256" key="4">
    <source>
        <dbReference type="ARBA" id="ARBA00023163"/>
    </source>
</evidence>
<dbReference type="AlphaFoldDB" id="A0A8J3Y6X4"/>
<dbReference type="SMART" id="SM00342">
    <property type="entry name" value="HTH_ARAC"/>
    <property type="match status" value="1"/>
</dbReference>
<dbReference type="Gene3D" id="2.60.120.10">
    <property type="entry name" value="Jelly Rolls"/>
    <property type="match status" value="1"/>
</dbReference>
<protein>
    <submittedName>
        <fullName evidence="6">AraC family transcriptional regulator</fullName>
    </submittedName>
</protein>
<dbReference type="SUPFAM" id="SSF51215">
    <property type="entry name" value="Regulatory protein AraC"/>
    <property type="match status" value="1"/>
</dbReference>
<keyword evidence="2" id="KW-0805">Transcription regulation</keyword>
<feature type="domain" description="HTH araC/xylS-type" evidence="5">
    <location>
        <begin position="206"/>
        <end position="304"/>
    </location>
</feature>
<dbReference type="Pfam" id="PF12852">
    <property type="entry name" value="Cupin_6"/>
    <property type="match status" value="1"/>
</dbReference>
<dbReference type="EMBL" id="BOOY01000010">
    <property type="protein sequence ID" value="GIJ02425.1"/>
    <property type="molecule type" value="Genomic_DNA"/>
</dbReference>
<dbReference type="Pfam" id="PF12833">
    <property type="entry name" value="HTH_18"/>
    <property type="match status" value="1"/>
</dbReference>
<keyword evidence="3" id="KW-0238">DNA-binding</keyword>
<reference evidence="6" key="1">
    <citation type="submission" date="2021-01" db="EMBL/GenBank/DDBJ databases">
        <title>Whole genome shotgun sequence of Spirilliplanes yamanashiensis NBRC 15828.</title>
        <authorList>
            <person name="Komaki H."/>
            <person name="Tamura T."/>
        </authorList>
    </citation>
    <scope>NUCLEOTIDE SEQUENCE</scope>
    <source>
        <strain evidence="6">NBRC 15828</strain>
    </source>
</reference>
<proteinExistence type="predicted"/>
<dbReference type="InterPro" id="IPR050204">
    <property type="entry name" value="AraC_XylS_family_regulators"/>
</dbReference>
<dbReference type="RefSeq" id="WP_203937735.1">
    <property type="nucleotide sequence ID" value="NZ_BAAAGJ010000012.1"/>
</dbReference>
<keyword evidence="4" id="KW-0804">Transcription</keyword>
<dbReference type="GO" id="GO:0003700">
    <property type="term" value="F:DNA-binding transcription factor activity"/>
    <property type="evidence" value="ECO:0007669"/>
    <property type="project" value="InterPro"/>
</dbReference>
<evidence type="ECO:0000256" key="2">
    <source>
        <dbReference type="ARBA" id="ARBA00023015"/>
    </source>
</evidence>
<comment type="caution">
    <text evidence="6">The sequence shown here is derived from an EMBL/GenBank/DDBJ whole genome shotgun (WGS) entry which is preliminary data.</text>
</comment>